<accession>A0A918Q5N4</accession>
<reference evidence="2" key="2">
    <citation type="submission" date="2020-09" db="EMBL/GenBank/DDBJ databases">
        <authorList>
            <person name="Sun Q."/>
            <person name="Ohkuma M."/>
        </authorList>
    </citation>
    <scope>NUCLEOTIDE SEQUENCE</scope>
    <source>
        <strain evidence="2">JCM 4815</strain>
    </source>
</reference>
<dbReference type="EMBL" id="BMVW01000017">
    <property type="protein sequence ID" value="GGZ34637.1"/>
    <property type="molecule type" value="Genomic_DNA"/>
</dbReference>
<evidence type="ECO:0000313" key="2">
    <source>
        <dbReference type="EMBL" id="GGZ34637.1"/>
    </source>
</evidence>
<feature type="region of interest" description="Disordered" evidence="1">
    <location>
        <begin position="1"/>
        <end position="24"/>
    </location>
</feature>
<protein>
    <submittedName>
        <fullName evidence="2">Uncharacterized protein</fullName>
    </submittedName>
</protein>
<gene>
    <name evidence="2" type="ORF">GCM10010365_64460</name>
</gene>
<reference evidence="2" key="1">
    <citation type="journal article" date="2014" name="Int. J. Syst. Evol. Microbiol.">
        <title>Complete genome sequence of Corynebacterium casei LMG S-19264T (=DSM 44701T), isolated from a smear-ripened cheese.</title>
        <authorList>
            <consortium name="US DOE Joint Genome Institute (JGI-PGF)"/>
            <person name="Walter F."/>
            <person name="Albersmeier A."/>
            <person name="Kalinowski J."/>
            <person name="Ruckert C."/>
        </authorList>
    </citation>
    <scope>NUCLEOTIDE SEQUENCE</scope>
    <source>
        <strain evidence="2">JCM 4815</strain>
    </source>
</reference>
<dbReference type="AlphaFoldDB" id="A0A918Q5N4"/>
<comment type="caution">
    <text evidence="2">The sequence shown here is derived from an EMBL/GenBank/DDBJ whole genome shotgun (WGS) entry which is preliminary data.</text>
</comment>
<organism evidence="2 3">
    <name type="scientific">Streptomyces poonensis</name>
    <dbReference type="NCBI Taxonomy" id="68255"/>
    <lineage>
        <taxon>Bacteria</taxon>
        <taxon>Bacillati</taxon>
        <taxon>Actinomycetota</taxon>
        <taxon>Actinomycetes</taxon>
        <taxon>Kitasatosporales</taxon>
        <taxon>Streptomycetaceae</taxon>
        <taxon>Streptomyces</taxon>
    </lineage>
</organism>
<proteinExistence type="predicted"/>
<keyword evidence="3" id="KW-1185">Reference proteome</keyword>
<sequence length="77" mass="8181">MAGFEQLRHGGQAPDSRGSYPHPPTGSVFAAGLTIRHMINISWALIAEHVDEWSGPDAEQGAVILEAKVWAAVDTAS</sequence>
<dbReference type="Proteomes" id="UP000622166">
    <property type="component" value="Unassembled WGS sequence"/>
</dbReference>
<evidence type="ECO:0000256" key="1">
    <source>
        <dbReference type="SAM" id="MobiDB-lite"/>
    </source>
</evidence>
<evidence type="ECO:0000313" key="3">
    <source>
        <dbReference type="Proteomes" id="UP000622166"/>
    </source>
</evidence>
<name>A0A918Q5N4_9ACTN</name>